<dbReference type="PANTHER" id="PTHR43129:SF1">
    <property type="entry name" value="FOSMIDOMYCIN RESISTANCE PROTEIN"/>
    <property type="match status" value="1"/>
</dbReference>
<feature type="transmembrane region" description="Helical" evidence="5">
    <location>
        <begin position="244"/>
        <end position="264"/>
    </location>
</feature>
<feature type="transmembrane region" description="Helical" evidence="5">
    <location>
        <begin position="74"/>
        <end position="91"/>
    </location>
</feature>
<keyword evidence="4 5" id="KW-0472">Membrane</keyword>
<feature type="transmembrane region" description="Helical" evidence="5">
    <location>
        <begin position="135"/>
        <end position="156"/>
    </location>
</feature>
<keyword evidence="8" id="KW-1185">Reference proteome</keyword>
<organism evidence="7 8">
    <name type="scientific">Phoenicibacter congonensis</name>
    <dbReference type="NCBI Taxonomy" id="1944646"/>
    <lineage>
        <taxon>Bacteria</taxon>
        <taxon>Bacillati</taxon>
        <taxon>Actinomycetota</taxon>
        <taxon>Coriobacteriia</taxon>
        <taxon>Eggerthellales</taxon>
        <taxon>Eggerthellaceae</taxon>
        <taxon>Phoenicibacter</taxon>
    </lineage>
</organism>
<keyword evidence="2 5" id="KW-0812">Transmembrane</keyword>
<comment type="subcellular location">
    <subcellularLocation>
        <location evidence="1">Cell membrane</location>
        <topology evidence="1">Multi-pass membrane protein</topology>
    </subcellularLocation>
</comment>
<sequence length="402" mass="42328">MGNEQGDKVSNVLAMVGHICCDLNQGALSACLPFLMMYNGYTYTEVSLLIFFSNICSAVIQPLFGWIGDKRPCPWFMALGVFLAGSGICLIGFAPSYGIVCLAAMIAGTGNAMFHPEGGRISNLAAGVRKSNGMSIFAVGGNIGFFAGPFLAAIFLSNFAMAGTLIFLVPATICSVVLLSFNGRFKRLGKASDVVPEAKLHEPEHWKNFWITMLTLGSRAILQYGLLAFIPLFFVGVLGQTEAIGSMALCLYSVAGAAATFLSGKTTERVGVHKTTITCFAVTVVGLVAFALTRSVIVACFLVIILSITTDLFYPSQVALGMSYLPRHLGTASGISYGLVVSVGGIFEPMLGAVGDAIGLPHVMLLMAGIAFIGVVCSFIVRSADLKLKQSTASATPAHQPQ</sequence>
<feature type="transmembrane region" description="Helical" evidence="5">
    <location>
        <begin position="360"/>
        <end position="381"/>
    </location>
</feature>
<dbReference type="EMBL" id="JAUMVS010000073">
    <property type="protein sequence ID" value="MDO4841986.1"/>
    <property type="molecule type" value="Genomic_DNA"/>
</dbReference>
<evidence type="ECO:0000256" key="3">
    <source>
        <dbReference type="ARBA" id="ARBA00022989"/>
    </source>
</evidence>
<dbReference type="GO" id="GO:0005886">
    <property type="term" value="C:plasma membrane"/>
    <property type="evidence" value="ECO:0007669"/>
    <property type="project" value="UniProtKB-SubCell"/>
</dbReference>
<dbReference type="GO" id="GO:0022857">
    <property type="term" value="F:transmembrane transporter activity"/>
    <property type="evidence" value="ECO:0007669"/>
    <property type="project" value="InterPro"/>
</dbReference>
<evidence type="ECO:0000256" key="1">
    <source>
        <dbReference type="ARBA" id="ARBA00004651"/>
    </source>
</evidence>
<dbReference type="InterPro" id="IPR036259">
    <property type="entry name" value="MFS_trans_sf"/>
</dbReference>
<proteinExistence type="predicted"/>
<dbReference type="CDD" id="cd17478">
    <property type="entry name" value="MFS_FsR"/>
    <property type="match status" value="1"/>
</dbReference>
<protein>
    <submittedName>
        <fullName evidence="7">MFS transporter</fullName>
    </submittedName>
</protein>
<evidence type="ECO:0000259" key="6">
    <source>
        <dbReference type="PROSITE" id="PS50850"/>
    </source>
</evidence>
<evidence type="ECO:0000313" key="7">
    <source>
        <dbReference type="EMBL" id="MDO4841986.1"/>
    </source>
</evidence>
<name>A0AA43RJJ6_9ACTN</name>
<dbReference type="Gene3D" id="1.20.1250.20">
    <property type="entry name" value="MFS general substrate transporter like domains"/>
    <property type="match status" value="2"/>
</dbReference>
<reference evidence="7" key="1">
    <citation type="submission" date="2023-07" db="EMBL/GenBank/DDBJ databases">
        <title>Between Cages and Wild: Unraveling the Impact of Captivity on Animal Microbiomes and Antimicrobial Resistance.</title>
        <authorList>
            <person name="Schmartz G.P."/>
            <person name="Rehner J."/>
            <person name="Schuff M.J."/>
            <person name="Becker S.L."/>
            <person name="Kravczyk M."/>
            <person name="Gurevich A."/>
            <person name="Francke R."/>
            <person name="Mueller R."/>
            <person name="Keller V."/>
            <person name="Keller A."/>
        </authorList>
    </citation>
    <scope>NUCLEOTIDE SEQUENCE</scope>
    <source>
        <strain evidence="7">S12M_St_49</strain>
    </source>
</reference>
<feature type="transmembrane region" description="Helical" evidence="5">
    <location>
        <begin position="48"/>
        <end position="67"/>
    </location>
</feature>
<evidence type="ECO:0000256" key="2">
    <source>
        <dbReference type="ARBA" id="ARBA00022692"/>
    </source>
</evidence>
<feature type="domain" description="Major facilitator superfamily (MFS) profile" evidence="6">
    <location>
        <begin position="10"/>
        <end position="386"/>
    </location>
</feature>
<gene>
    <name evidence="7" type="ORF">Q3982_04840</name>
</gene>
<dbReference type="Proteomes" id="UP001168575">
    <property type="component" value="Unassembled WGS sequence"/>
</dbReference>
<evidence type="ECO:0000313" key="8">
    <source>
        <dbReference type="Proteomes" id="UP001168575"/>
    </source>
</evidence>
<evidence type="ECO:0000256" key="5">
    <source>
        <dbReference type="SAM" id="Phobius"/>
    </source>
</evidence>
<dbReference type="InterPro" id="IPR020846">
    <property type="entry name" value="MFS_dom"/>
</dbReference>
<dbReference type="PANTHER" id="PTHR43129">
    <property type="entry name" value="FOSMIDOMYCIN RESISTANCE PROTEIN"/>
    <property type="match status" value="1"/>
</dbReference>
<dbReference type="AlphaFoldDB" id="A0AA43RJJ6"/>
<dbReference type="Pfam" id="PF07690">
    <property type="entry name" value="MFS_1"/>
    <property type="match status" value="1"/>
</dbReference>
<dbReference type="PROSITE" id="PS50850">
    <property type="entry name" value="MFS"/>
    <property type="match status" value="1"/>
</dbReference>
<keyword evidence="3 5" id="KW-1133">Transmembrane helix</keyword>
<feature type="transmembrane region" description="Helical" evidence="5">
    <location>
        <begin position="162"/>
        <end position="181"/>
    </location>
</feature>
<dbReference type="InterPro" id="IPR011701">
    <property type="entry name" value="MFS"/>
</dbReference>
<accession>A0AA43RJJ6</accession>
<feature type="transmembrane region" description="Helical" evidence="5">
    <location>
        <begin position="221"/>
        <end position="238"/>
    </location>
</feature>
<dbReference type="SUPFAM" id="SSF103473">
    <property type="entry name" value="MFS general substrate transporter"/>
    <property type="match status" value="1"/>
</dbReference>
<comment type="caution">
    <text evidence="7">The sequence shown here is derived from an EMBL/GenBank/DDBJ whole genome shotgun (WGS) entry which is preliminary data.</text>
</comment>
<evidence type="ECO:0000256" key="4">
    <source>
        <dbReference type="ARBA" id="ARBA00023136"/>
    </source>
</evidence>